<feature type="signal peptide" evidence="1">
    <location>
        <begin position="1"/>
        <end position="18"/>
    </location>
</feature>
<organism evidence="3 4">
    <name type="scientific">Algibacter agarivorans</name>
    <dbReference type="NCBI Taxonomy" id="1109741"/>
    <lineage>
        <taxon>Bacteria</taxon>
        <taxon>Pseudomonadati</taxon>
        <taxon>Bacteroidota</taxon>
        <taxon>Flavobacteriia</taxon>
        <taxon>Flavobacteriales</taxon>
        <taxon>Flavobacteriaceae</taxon>
        <taxon>Algibacter</taxon>
    </lineage>
</organism>
<keyword evidence="1" id="KW-0732">Signal</keyword>
<reference evidence="4" key="1">
    <citation type="journal article" date="2019" name="Int. J. Syst. Evol. Microbiol.">
        <title>The Global Catalogue of Microorganisms (GCM) 10K type strain sequencing project: providing services to taxonomists for standard genome sequencing and annotation.</title>
        <authorList>
            <consortium name="The Broad Institute Genomics Platform"/>
            <consortium name="The Broad Institute Genome Sequencing Center for Infectious Disease"/>
            <person name="Wu L."/>
            <person name="Ma J."/>
        </authorList>
    </citation>
    <scope>NUCLEOTIDE SEQUENCE [LARGE SCALE GENOMIC DNA]</scope>
    <source>
        <strain evidence="4">JCM 18285</strain>
    </source>
</reference>
<dbReference type="InterPro" id="IPR036249">
    <property type="entry name" value="Thioredoxin-like_sf"/>
</dbReference>
<dbReference type="Gene3D" id="3.40.30.10">
    <property type="entry name" value="Glutaredoxin"/>
    <property type="match status" value="1"/>
</dbReference>
<name>A0ABP9GI14_9FLAO</name>
<dbReference type="Pfam" id="PF13905">
    <property type="entry name" value="Thioredoxin_8"/>
    <property type="match status" value="1"/>
</dbReference>
<dbReference type="Proteomes" id="UP001501302">
    <property type="component" value="Unassembled WGS sequence"/>
</dbReference>
<dbReference type="PANTHER" id="PTHR46472:SF1">
    <property type="entry name" value="NUCLEOREDOXIN"/>
    <property type="match status" value="1"/>
</dbReference>
<evidence type="ECO:0000259" key="2">
    <source>
        <dbReference type="PROSITE" id="PS51352"/>
    </source>
</evidence>
<keyword evidence="4" id="KW-1185">Reference proteome</keyword>
<proteinExistence type="predicted"/>
<dbReference type="PANTHER" id="PTHR46472">
    <property type="entry name" value="NUCLEOREDOXIN"/>
    <property type="match status" value="1"/>
</dbReference>
<evidence type="ECO:0000256" key="1">
    <source>
        <dbReference type="SAM" id="SignalP"/>
    </source>
</evidence>
<evidence type="ECO:0000313" key="4">
    <source>
        <dbReference type="Proteomes" id="UP001501302"/>
    </source>
</evidence>
<dbReference type="InterPro" id="IPR013766">
    <property type="entry name" value="Thioredoxin_domain"/>
</dbReference>
<dbReference type="EMBL" id="BAABJJ010000009">
    <property type="protein sequence ID" value="GAA4936141.1"/>
    <property type="molecule type" value="Genomic_DNA"/>
</dbReference>
<dbReference type="CDD" id="cd02966">
    <property type="entry name" value="TlpA_like_family"/>
    <property type="match status" value="1"/>
</dbReference>
<evidence type="ECO:0000313" key="3">
    <source>
        <dbReference type="EMBL" id="GAA4936141.1"/>
    </source>
</evidence>
<dbReference type="PROSITE" id="PS51352">
    <property type="entry name" value="THIOREDOXIN_2"/>
    <property type="match status" value="1"/>
</dbReference>
<protein>
    <recommendedName>
        <fullName evidence="2">Thioredoxin domain-containing protein</fullName>
    </recommendedName>
</protein>
<dbReference type="RefSeq" id="WP_345190061.1">
    <property type="nucleotide sequence ID" value="NZ_BAABJJ010000009.1"/>
</dbReference>
<gene>
    <name evidence="3" type="ORF">GCM10023314_05610</name>
</gene>
<dbReference type="SUPFAM" id="SSF52833">
    <property type="entry name" value="Thioredoxin-like"/>
    <property type="match status" value="1"/>
</dbReference>
<comment type="caution">
    <text evidence="3">The sequence shown here is derived from an EMBL/GenBank/DDBJ whole genome shotgun (WGS) entry which is preliminary data.</text>
</comment>
<feature type="chain" id="PRO_5047005770" description="Thioredoxin domain-containing protein" evidence="1">
    <location>
        <begin position="19"/>
        <end position="443"/>
    </location>
</feature>
<dbReference type="InterPro" id="IPR012336">
    <property type="entry name" value="Thioredoxin-like_fold"/>
</dbReference>
<feature type="domain" description="Thioredoxin" evidence="2">
    <location>
        <begin position="316"/>
        <end position="443"/>
    </location>
</feature>
<sequence>MKPFVLLLLLIINFKVKAQTITGNLVQHSGQTITLTGFNYYQNYQLAIDTIDTYGNFELKYPETYKGMAILNTQDNSSLVLVATESIITLNGTHLTETDSLVYIQGSQNNQYLQYAKTKSERDAAYMALKYLEPLYKGKKELQSQKQFAKAITNEIKRLEQADATFLNTLDKTAYLHWFIPMKQLIQDMPVTYNRYTERIPQNIAQFRNIDFNDPNFKTSGLFRELIEGHYMLLENSGGTLEEIYDKMNFSTNYLINNLKVNDSLLNIATVKLFNYFEKRSLFKASEYLSLQLLKENNQCSLQDNVRTKLEAYNKLKIGAIAPEIQLTANKKLSEIETNKLLVFGASWCPSCKDDTLKLLNHYKDWKEKGIEIVYISVDTDKIEFEGAYSDKPWKTYCDYKGWDTQAAQDYNITGTPTYFLLDKDNTILARPNSVVHANLWIM</sequence>
<accession>A0ABP9GI14</accession>